<organism evidence="2 3">
    <name type="scientific">Lutimaribacter saemankumensis</name>
    <dbReference type="NCBI Taxonomy" id="490829"/>
    <lineage>
        <taxon>Bacteria</taxon>
        <taxon>Pseudomonadati</taxon>
        <taxon>Pseudomonadota</taxon>
        <taxon>Alphaproteobacteria</taxon>
        <taxon>Rhodobacterales</taxon>
        <taxon>Roseobacteraceae</taxon>
        <taxon>Lutimaribacter</taxon>
    </lineage>
</organism>
<dbReference type="AlphaFoldDB" id="A0A1G8PLE0"/>
<evidence type="ECO:0000313" key="2">
    <source>
        <dbReference type="EMBL" id="SDI93313.1"/>
    </source>
</evidence>
<dbReference type="Proteomes" id="UP000199340">
    <property type="component" value="Unassembled WGS sequence"/>
</dbReference>
<name>A0A1G8PLE0_9RHOB</name>
<dbReference type="EMBL" id="FNEB01000006">
    <property type="protein sequence ID" value="SDI93313.1"/>
    <property type="molecule type" value="Genomic_DNA"/>
</dbReference>
<keyword evidence="1" id="KW-0732">Signal</keyword>
<dbReference type="STRING" id="490829.SAMN05421850_106280"/>
<evidence type="ECO:0000256" key="1">
    <source>
        <dbReference type="SAM" id="SignalP"/>
    </source>
</evidence>
<dbReference type="OrthoDB" id="7834608at2"/>
<feature type="signal peptide" evidence="1">
    <location>
        <begin position="1"/>
        <end position="18"/>
    </location>
</feature>
<gene>
    <name evidence="2" type="ORF">SAMN05421850_106280</name>
</gene>
<keyword evidence="3" id="KW-1185">Reference proteome</keyword>
<evidence type="ECO:0000313" key="3">
    <source>
        <dbReference type="Proteomes" id="UP000199340"/>
    </source>
</evidence>
<evidence type="ECO:0008006" key="4">
    <source>
        <dbReference type="Google" id="ProtNLM"/>
    </source>
</evidence>
<dbReference type="PROSITE" id="PS51257">
    <property type="entry name" value="PROKAR_LIPOPROTEIN"/>
    <property type="match status" value="1"/>
</dbReference>
<proteinExistence type="predicted"/>
<protein>
    <recommendedName>
        <fullName evidence="4">DUF4136 domain-containing protein</fullName>
    </recommendedName>
</protein>
<dbReference type="RefSeq" id="WP_090029146.1">
    <property type="nucleotide sequence ID" value="NZ_FNEB01000006.1"/>
</dbReference>
<sequence>MIRLLALIAGLFALTACTSTNDLRNPPVDLGDFRLSHRVVVAPNLTKGPMSREATVEEWEAAMLGAIGERFDRYDGDKLYHFGISVEGYVLAQPGIPIVLNPKSILIFNVTVWDDAAGKKLNEEPEQITVFESLSGETLLSSGLTQSKEQQLQNLSRNAAKQIQNYLVRMKREKGWFGGANGETGEDATAETAELAVEDAAAPPAE</sequence>
<feature type="chain" id="PRO_5011787262" description="DUF4136 domain-containing protein" evidence="1">
    <location>
        <begin position="19"/>
        <end position="206"/>
    </location>
</feature>
<accession>A0A1G8PLE0</accession>
<reference evidence="2 3" key="1">
    <citation type="submission" date="2016-10" db="EMBL/GenBank/DDBJ databases">
        <authorList>
            <person name="de Groot N.N."/>
        </authorList>
    </citation>
    <scope>NUCLEOTIDE SEQUENCE [LARGE SCALE GENOMIC DNA]</scope>
    <source>
        <strain evidence="2 3">DSM 28010</strain>
    </source>
</reference>